<comment type="caution">
    <text evidence="6">The sequence shown here is derived from an EMBL/GenBank/DDBJ whole genome shotgun (WGS) entry which is preliminary data.</text>
</comment>
<dbReference type="Gene3D" id="1.20.1280.290">
    <property type="match status" value="1"/>
</dbReference>
<evidence type="ECO:0000313" key="7">
    <source>
        <dbReference type="Proteomes" id="UP001262889"/>
    </source>
</evidence>
<keyword evidence="7" id="KW-1185">Reference proteome</keyword>
<reference evidence="6 7" key="1">
    <citation type="submission" date="2023-09" db="EMBL/GenBank/DDBJ databases">
        <authorList>
            <person name="Rey-Velasco X."/>
        </authorList>
    </citation>
    <scope>NUCLEOTIDE SEQUENCE [LARGE SCALE GENOMIC DNA]</scope>
    <source>
        <strain evidence="6 7">F363</strain>
    </source>
</reference>
<feature type="transmembrane region" description="Helical" evidence="5">
    <location>
        <begin position="36"/>
        <end position="57"/>
    </location>
</feature>
<organism evidence="6 7">
    <name type="scientific">Autumnicola tepida</name>
    <dbReference type="NCBI Taxonomy" id="3075595"/>
    <lineage>
        <taxon>Bacteria</taxon>
        <taxon>Pseudomonadati</taxon>
        <taxon>Bacteroidota</taxon>
        <taxon>Flavobacteriia</taxon>
        <taxon>Flavobacteriales</taxon>
        <taxon>Flavobacteriaceae</taxon>
        <taxon>Autumnicola</taxon>
    </lineage>
</organism>
<sequence length="88" mass="9886">MLGWTDILGLVAGICTTVSVIPQIKKAWKTKKVDDISPFMFGILMLGVFLWVIYGITQNDVPIIATNGASLALNSFMFYLMVRFRKKK</sequence>
<proteinExistence type="predicted"/>
<evidence type="ECO:0000256" key="5">
    <source>
        <dbReference type="SAM" id="Phobius"/>
    </source>
</evidence>
<feature type="transmembrane region" description="Helical" evidence="5">
    <location>
        <begin position="63"/>
        <end position="82"/>
    </location>
</feature>
<evidence type="ECO:0000256" key="1">
    <source>
        <dbReference type="ARBA" id="ARBA00004141"/>
    </source>
</evidence>
<comment type="subcellular location">
    <subcellularLocation>
        <location evidence="1">Membrane</location>
        <topology evidence="1">Multi-pass membrane protein</topology>
    </subcellularLocation>
</comment>
<dbReference type="NCBIfam" id="NF037968">
    <property type="entry name" value="SemiSWEET_2"/>
    <property type="match status" value="1"/>
</dbReference>
<evidence type="ECO:0000256" key="4">
    <source>
        <dbReference type="ARBA" id="ARBA00023136"/>
    </source>
</evidence>
<name>A0ABU3C4K4_9FLAO</name>
<dbReference type="RefSeq" id="WP_311532879.1">
    <property type="nucleotide sequence ID" value="NZ_JAVRHQ010000001.1"/>
</dbReference>
<protein>
    <submittedName>
        <fullName evidence="6">SemiSWEET transporter</fullName>
    </submittedName>
</protein>
<keyword evidence="2 5" id="KW-0812">Transmembrane</keyword>
<dbReference type="EMBL" id="JAVRHQ010000001">
    <property type="protein sequence ID" value="MDT0641267.1"/>
    <property type="molecule type" value="Genomic_DNA"/>
</dbReference>
<accession>A0ABU3C4K4</accession>
<dbReference type="Pfam" id="PF04193">
    <property type="entry name" value="PQ-loop"/>
    <property type="match status" value="1"/>
</dbReference>
<evidence type="ECO:0000256" key="3">
    <source>
        <dbReference type="ARBA" id="ARBA00022989"/>
    </source>
</evidence>
<evidence type="ECO:0000256" key="2">
    <source>
        <dbReference type="ARBA" id="ARBA00022692"/>
    </source>
</evidence>
<gene>
    <name evidence="6" type="ORF">RM553_00350</name>
</gene>
<dbReference type="InterPro" id="IPR006603">
    <property type="entry name" value="PQ-loop_rpt"/>
</dbReference>
<evidence type="ECO:0000313" key="6">
    <source>
        <dbReference type="EMBL" id="MDT0641267.1"/>
    </source>
</evidence>
<feature type="transmembrane region" description="Helical" evidence="5">
    <location>
        <begin position="6"/>
        <end position="24"/>
    </location>
</feature>
<dbReference type="Proteomes" id="UP001262889">
    <property type="component" value="Unassembled WGS sequence"/>
</dbReference>
<keyword evidence="3 5" id="KW-1133">Transmembrane helix</keyword>
<keyword evidence="4 5" id="KW-0472">Membrane</keyword>
<dbReference type="InterPro" id="IPR047662">
    <property type="entry name" value="SemiSWEET"/>
</dbReference>